<dbReference type="InterPro" id="IPR025974">
    <property type="entry name" value="Mif2/CENP-C_cupin"/>
</dbReference>
<evidence type="ECO:0000259" key="6">
    <source>
        <dbReference type="Pfam" id="PF11699"/>
    </source>
</evidence>
<organism evidence="7 8">
    <name type="scientific">Oedothorax gibbosus</name>
    <dbReference type="NCBI Taxonomy" id="931172"/>
    <lineage>
        <taxon>Eukaryota</taxon>
        <taxon>Metazoa</taxon>
        <taxon>Ecdysozoa</taxon>
        <taxon>Arthropoda</taxon>
        <taxon>Chelicerata</taxon>
        <taxon>Arachnida</taxon>
        <taxon>Araneae</taxon>
        <taxon>Araneomorphae</taxon>
        <taxon>Entelegynae</taxon>
        <taxon>Araneoidea</taxon>
        <taxon>Linyphiidae</taxon>
        <taxon>Erigoninae</taxon>
        <taxon>Oedothorax</taxon>
    </lineage>
</organism>
<comment type="subcellular location">
    <subcellularLocation>
        <location evidence="1">Nucleus</location>
    </subcellularLocation>
</comment>
<dbReference type="InterPro" id="IPR028386">
    <property type="entry name" value="CENP-C/Mif2/cnp3"/>
</dbReference>
<dbReference type="EMBL" id="JAFNEN010000077">
    <property type="protein sequence ID" value="KAG8195821.1"/>
    <property type="molecule type" value="Genomic_DNA"/>
</dbReference>
<dbReference type="Proteomes" id="UP000827092">
    <property type="component" value="Unassembled WGS sequence"/>
</dbReference>
<feature type="compositionally biased region" description="Polar residues" evidence="5">
    <location>
        <begin position="173"/>
        <end position="185"/>
    </location>
</feature>
<evidence type="ECO:0000313" key="7">
    <source>
        <dbReference type="EMBL" id="KAG8195821.1"/>
    </source>
</evidence>
<evidence type="ECO:0000256" key="1">
    <source>
        <dbReference type="ARBA" id="ARBA00004123"/>
    </source>
</evidence>
<gene>
    <name evidence="7" type="ORF">JTE90_008520</name>
</gene>
<feature type="region of interest" description="Disordered" evidence="5">
    <location>
        <begin position="502"/>
        <end position="634"/>
    </location>
</feature>
<accession>A0AAV6VJL9</accession>
<dbReference type="SUPFAM" id="SSF51182">
    <property type="entry name" value="RmlC-like cupins"/>
    <property type="match status" value="1"/>
</dbReference>
<evidence type="ECO:0000256" key="4">
    <source>
        <dbReference type="ARBA" id="ARBA00023242"/>
    </source>
</evidence>
<dbReference type="PANTHER" id="PTHR16684">
    <property type="entry name" value="CENTROMERE PROTEIN C"/>
    <property type="match status" value="1"/>
</dbReference>
<dbReference type="InterPro" id="IPR011051">
    <property type="entry name" value="RmlC_Cupin_sf"/>
</dbReference>
<evidence type="ECO:0000313" key="8">
    <source>
        <dbReference type="Proteomes" id="UP000827092"/>
    </source>
</evidence>
<evidence type="ECO:0000256" key="2">
    <source>
        <dbReference type="ARBA" id="ARBA00010291"/>
    </source>
</evidence>
<feature type="compositionally biased region" description="Basic and acidic residues" evidence="5">
    <location>
        <begin position="375"/>
        <end position="399"/>
    </location>
</feature>
<dbReference type="GO" id="GO:0000776">
    <property type="term" value="C:kinetochore"/>
    <property type="evidence" value="ECO:0007669"/>
    <property type="project" value="InterPro"/>
</dbReference>
<feature type="compositionally biased region" description="Polar residues" evidence="5">
    <location>
        <begin position="104"/>
        <end position="114"/>
    </location>
</feature>
<comment type="similarity">
    <text evidence="2">Belongs to the CENP-C/MIF2 family.</text>
</comment>
<feature type="compositionally biased region" description="Polar residues" evidence="5">
    <location>
        <begin position="573"/>
        <end position="583"/>
    </location>
</feature>
<dbReference type="AlphaFoldDB" id="A0AAV6VJL9"/>
<feature type="compositionally biased region" description="Polar residues" evidence="5">
    <location>
        <begin position="121"/>
        <end position="142"/>
    </location>
</feature>
<comment type="caution">
    <text evidence="7">The sequence shown here is derived from an EMBL/GenBank/DDBJ whole genome shotgun (WGS) entry which is preliminary data.</text>
</comment>
<feature type="compositionally biased region" description="Basic and acidic residues" evidence="5">
    <location>
        <begin position="205"/>
        <end position="215"/>
    </location>
</feature>
<dbReference type="InterPro" id="IPR014710">
    <property type="entry name" value="RmlC-like_jellyroll"/>
</dbReference>
<feature type="compositionally biased region" description="Basic and acidic residues" evidence="5">
    <location>
        <begin position="598"/>
        <end position="608"/>
    </location>
</feature>
<evidence type="ECO:0000256" key="5">
    <source>
        <dbReference type="SAM" id="MobiDB-lite"/>
    </source>
</evidence>
<protein>
    <recommendedName>
        <fullName evidence="6">Mif2/CENP-C cupin domain-containing protein</fullName>
    </recommendedName>
</protein>
<feature type="region of interest" description="Disordered" evidence="5">
    <location>
        <begin position="375"/>
        <end position="489"/>
    </location>
</feature>
<dbReference type="GO" id="GO:0051315">
    <property type="term" value="P:attachment of mitotic spindle microtubules to kinetochore"/>
    <property type="evidence" value="ECO:0007669"/>
    <property type="project" value="TreeGrafter"/>
</dbReference>
<keyword evidence="3" id="KW-0238">DNA-binding</keyword>
<keyword evidence="8" id="KW-1185">Reference proteome</keyword>
<feature type="compositionally biased region" description="Low complexity" evidence="5">
    <location>
        <begin position="161"/>
        <end position="172"/>
    </location>
</feature>
<feature type="compositionally biased region" description="Polar residues" evidence="5">
    <location>
        <begin position="194"/>
        <end position="204"/>
    </location>
</feature>
<dbReference type="GO" id="GO:0005634">
    <property type="term" value="C:nucleus"/>
    <property type="evidence" value="ECO:0007669"/>
    <property type="project" value="UniProtKB-SubCell"/>
</dbReference>
<dbReference type="Pfam" id="PF11699">
    <property type="entry name" value="CENP-C_C"/>
    <property type="match status" value="1"/>
</dbReference>
<dbReference type="GO" id="GO:0019237">
    <property type="term" value="F:centromeric DNA binding"/>
    <property type="evidence" value="ECO:0007669"/>
    <property type="project" value="InterPro"/>
</dbReference>
<feature type="region of interest" description="Disordered" evidence="5">
    <location>
        <begin position="95"/>
        <end position="223"/>
    </location>
</feature>
<feature type="domain" description="Mif2/CENP-C cupin" evidence="6">
    <location>
        <begin position="734"/>
        <end position="816"/>
    </location>
</feature>
<feature type="compositionally biased region" description="Basic and acidic residues" evidence="5">
    <location>
        <begin position="543"/>
        <end position="563"/>
    </location>
</feature>
<keyword evidence="4" id="KW-0539">Nucleus</keyword>
<evidence type="ECO:0000256" key="3">
    <source>
        <dbReference type="ARBA" id="ARBA00023125"/>
    </source>
</evidence>
<dbReference type="Gene3D" id="2.60.120.10">
    <property type="entry name" value="Jelly Rolls"/>
    <property type="match status" value="1"/>
</dbReference>
<dbReference type="GO" id="GO:0051455">
    <property type="term" value="P:spindle attachment to meiosis I kinetochore"/>
    <property type="evidence" value="ECO:0007669"/>
    <property type="project" value="TreeGrafter"/>
</dbReference>
<reference evidence="7 8" key="1">
    <citation type="journal article" date="2022" name="Nat. Ecol. Evol.">
        <title>A masculinizing supergene underlies an exaggerated male reproductive morph in a spider.</title>
        <authorList>
            <person name="Hendrickx F."/>
            <person name="De Corte Z."/>
            <person name="Sonet G."/>
            <person name="Van Belleghem S.M."/>
            <person name="Kostlbacher S."/>
            <person name="Vangestel C."/>
        </authorList>
    </citation>
    <scope>NUCLEOTIDE SEQUENCE [LARGE SCALE GENOMIC DNA]</scope>
    <source>
        <strain evidence="7">W744_W776</strain>
    </source>
</reference>
<name>A0AAV6VJL9_9ARAC</name>
<dbReference type="GO" id="GO:0051382">
    <property type="term" value="P:kinetochore assembly"/>
    <property type="evidence" value="ECO:0007669"/>
    <property type="project" value="InterPro"/>
</dbReference>
<proteinExistence type="inferred from homology"/>
<feature type="compositionally biased region" description="Basic and acidic residues" evidence="5">
    <location>
        <begin position="428"/>
        <end position="441"/>
    </location>
</feature>
<sequence length="832" mass="91652">MEHSSAFLIYGPKQTNDNYAYLTYNSLTCESMVVTRRPQRLRSSVPGKNTRIPAPIHRSSVKKKVNHSSQKRASASKNAKLQCVNTVISAKSPDGLLLTKGKSRGTQPNNNNKSAVEEKGSTVSPRIARNSTKRQSVLSATFTKHKSPKEEVSQKVGGITSSIAEASSSQMSVQKETNKPSNVVPQKSLRKRQVSPNKPLPTQSPKKEVNEDMNKNKAQPSNIMVAKRGSLRYSQLNSPSPPDPIKSKRKAAVETQNKFKSEVKLRSASTKIVKAKSVMLRNSKRKFRRTSISIVCTRTVTGYLNTRSTVNSSSLADSVSLENLPENKISSSLKPKSLFPDVTKCKEVSKNLSHFQNHISPSQSKNVAIKDTQIKDGSDFVRSDKVMPKRKVPESRVTDVDDAALVSANQPKKHDVVSSSKGLRSKVTAKDSEVEADASKDKKSKIKEPNAASNKGLKPSIGEKDKPRPGESNSPENEAGMPTVTKTKNIIKAISSTSISEKNKNFVGYSKSSNDEEDQLVPSPKLKKSKFTNPNVVSGKGLFEAKAKKVDGVSESAREKADKLVPSLKKSKCTNPNAVSNKGLSEAKAKKVAGVSESAKEEADESVHSPKVTKSKKGAKQDDVPSSQGVRCSTRRRFPPCERWHGQRPLFRFKKGLGFVFSGISPGWKKDESAGLAILKRMQKLKMKKKEISKPVVKTPVIDQNTKAEVDVTLHCPFDTVEWTAVAQGDKIPFQLAKTFVSDDITFGFLDINPLERKGSQYSPEDNIHFHVVEGQLKVMIHHTEFLFNRYDSFIVPCAATYSIENVGSSKALLSFSTFRTPFFPHQEEMND</sequence>
<dbReference type="PANTHER" id="PTHR16684:SF11">
    <property type="entry name" value="CENTROMERE PROTEIN C"/>
    <property type="match status" value="1"/>
</dbReference>